<dbReference type="EMBL" id="ML178815">
    <property type="protein sequence ID" value="TFL06762.1"/>
    <property type="molecule type" value="Genomic_DNA"/>
</dbReference>
<feature type="compositionally biased region" description="Acidic residues" evidence="1">
    <location>
        <begin position="472"/>
        <end position="503"/>
    </location>
</feature>
<dbReference type="SUPFAM" id="SSF52047">
    <property type="entry name" value="RNI-like"/>
    <property type="match status" value="1"/>
</dbReference>
<accession>A0A5C3QXY9</accession>
<sequence>MKRLAGEVLGAIFEAACSEPYPAAQRHPIFPAPFPLLVAAVCRNWRNVALTTPSLWAHIYLDNPSATPAYLQLWTDRSKSRLLHIVISDTLNIATLQVLAPHAARWRSLLVQLRYYEGILFVLSPFREVYFPELRSIHLQSSAHEPMLDVIGQGYNSLFVHPMPSLKAARINGMRFQRCIPFLRGLRYLEVSTFAPTREEMQSLIEACPDLHTLVLPNFSCVSARQAISVGPTTTIGGIPAVAETSGPPRIEMPSISTFAISFDFIHRGLACHCLLPSFFMPHLRHLEISGDGCTPHLPTHFSISHHPALETLRLHCIDLLKTPGAALATVFPSIRTLELVDVGNIRHLDLCDGEPSKTASRPPWPHLHRLCIDTPPSSEILSWLFKTVSARRAISSSSTHGKQQPIKPFTYVSISPTMFDIYDSTRNAAFDALRTTVEFECVALEEEGLVSTMELSDDEDEMWGSSQDDHGPEEDGSAEEDWEEWEDEGDSEEGEEWGEDGM</sequence>
<protein>
    <submittedName>
        <fullName evidence="2">Uncharacterized protein</fullName>
    </submittedName>
</protein>
<keyword evidence="3" id="KW-1185">Reference proteome</keyword>
<dbReference type="STRING" id="1884261.A0A5C3QXY9"/>
<dbReference type="AlphaFoldDB" id="A0A5C3QXY9"/>
<evidence type="ECO:0000313" key="3">
    <source>
        <dbReference type="Proteomes" id="UP000305067"/>
    </source>
</evidence>
<dbReference type="PANTHER" id="PTHR38926">
    <property type="entry name" value="F-BOX DOMAIN CONTAINING PROTEIN, EXPRESSED"/>
    <property type="match status" value="1"/>
</dbReference>
<name>A0A5C3QXY9_9AGAR</name>
<organism evidence="2 3">
    <name type="scientific">Pterulicium gracile</name>
    <dbReference type="NCBI Taxonomy" id="1884261"/>
    <lineage>
        <taxon>Eukaryota</taxon>
        <taxon>Fungi</taxon>
        <taxon>Dikarya</taxon>
        <taxon>Basidiomycota</taxon>
        <taxon>Agaricomycotina</taxon>
        <taxon>Agaricomycetes</taxon>
        <taxon>Agaricomycetidae</taxon>
        <taxon>Agaricales</taxon>
        <taxon>Pleurotineae</taxon>
        <taxon>Pterulaceae</taxon>
        <taxon>Pterulicium</taxon>
    </lineage>
</organism>
<gene>
    <name evidence="2" type="ORF">BDV98DRAFT_559930</name>
</gene>
<dbReference type="OrthoDB" id="3365698at2759"/>
<feature type="region of interest" description="Disordered" evidence="1">
    <location>
        <begin position="453"/>
        <end position="503"/>
    </location>
</feature>
<proteinExistence type="predicted"/>
<dbReference type="PANTHER" id="PTHR38926:SF72">
    <property type="entry name" value="IM:7136021-RELATED"/>
    <property type="match status" value="1"/>
</dbReference>
<dbReference type="Proteomes" id="UP000305067">
    <property type="component" value="Unassembled WGS sequence"/>
</dbReference>
<dbReference type="InterPro" id="IPR032675">
    <property type="entry name" value="LRR_dom_sf"/>
</dbReference>
<reference evidence="2 3" key="1">
    <citation type="journal article" date="2019" name="Nat. Ecol. Evol.">
        <title>Megaphylogeny resolves global patterns of mushroom evolution.</title>
        <authorList>
            <person name="Varga T."/>
            <person name="Krizsan K."/>
            <person name="Foldi C."/>
            <person name="Dima B."/>
            <person name="Sanchez-Garcia M."/>
            <person name="Sanchez-Ramirez S."/>
            <person name="Szollosi G.J."/>
            <person name="Szarkandi J.G."/>
            <person name="Papp V."/>
            <person name="Albert L."/>
            <person name="Andreopoulos W."/>
            <person name="Angelini C."/>
            <person name="Antonin V."/>
            <person name="Barry K.W."/>
            <person name="Bougher N.L."/>
            <person name="Buchanan P."/>
            <person name="Buyck B."/>
            <person name="Bense V."/>
            <person name="Catcheside P."/>
            <person name="Chovatia M."/>
            <person name="Cooper J."/>
            <person name="Damon W."/>
            <person name="Desjardin D."/>
            <person name="Finy P."/>
            <person name="Geml J."/>
            <person name="Haridas S."/>
            <person name="Hughes K."/>
            <person name="Justo A."/>
            <person name="Karasinski D."/>
            <person name="Kautmanova I."/>
            <person name="Kiss B."/>
            <person name="Kocsube S."/>
            <person name="Kotiranta H."/>
            <person name="LaButti K.M."/>
            <person name="Lechner B.E."/>
            <person name="Liimatainen K."/>
            <person name="Lipzen A."/>
            <person name="Lukacs Z."/>
            <person name="Mihaltcheva S."/>
            <person name="Morgado L.N."/>
            <person name="Niskanen T."/>
            <person name="Noordeloos M.E."/>
            <person name="Ohm R.A."/>
            <person name="Ortiz-Santana B."/>
            <person name="Ovrebo C."/>
            <person name="Racz N."/>
            <person name="Riley R."/>
            <person name="Savchenko A."/>
            <person name="Shiryaev A."/>
            <person name="Soop K."/>
            <person name="Spirin V."/>
            <person name="Szebenyi C."/>
            <person name="Tomsovsky M."/>
            <person name="Tulloss R.E."/>
            <person name="Uehling J."/>
            <person name="Grigoriev I.V."/>
            <person name="Vagvolgyi C."/>
            <person name="Papp T."/>
            <person name="Martin F.M."/>
            <person name="Miettinen O."/>
            <person name="Hibbett D.S."/>
            <person name="Nagy L.G."/>
        </authorList>
    </citation>
    <scope>NUCLEOTIDE SEQUENCE [LARGE SCALE GENOMIC DNA]</scope>
    <source>
        <strain evidence="2 3">CBS 309.79</strain>
    </source>
</reference>
<evidence type="ECO:0000313" key="2">
    <source>
        <dbReference type="EMBL" id="TFL06762.1"/>
    </source>
</evidence>
<evidence type="ECO:0000256" key="1">
    <source>
        <dbReference type="SAM" id="MobiDB-lite"/>
    </source>
</evidence>
<dbReference type="Gene3D" id="3.80.10.10">
    <property type="entry name" value="Ribonuclease Inhibitor"/>
    <property type="match status" value="1"/>
</dbReference>